<evidence type="ECO:0000313" key="6">
    <source>
        <dbReference type="Proteomes" id="UP001179280"/>
    </source>
</evidence>
<protein>
    <submittedName>
        <fullName evidence="5">SAM-dependent methyltransferase</fullName>
    </submittedName>
</protein>
<dbReference type="PANTHER" id="PTHR43464">
    <property type="entry name" value="METHYLTRANSFERASE"/>
    <property type="match status" value="1"/>
</dbReference>
<dbReference type="InterPro" id="IPR029063">
    <property type="entry name" value="SAM-dependent_MTases_sf"/>
</dbReference>
<feature type="domain" description="Methyltransferase" evidence="4">
    <location>
        <begin position="70"/>
        <end position="164"/>
    </location>
</feature>
<dbReference type="GO" id="GO:0032259">
    <property type="term" value="P:methylation"/>
    <property type="evidence" value="ECO:0007669"/>
    <property type="project" value="UniProtKB-KW"/>
</dbReference>
<keyword evidence="3" id="KW-0949">S-adenosyl-L-methionine</keyword>
<dbReference type="Pfam" id="PF13649">
    <property type="entry name" value="Methyltransf_25"/>
    <property type="match status" value="1"/>
</dbReference>
<comment type="caution">
    <text evidence="5">The sequence shown here is derived from an EMBL/GenBank/DDBJ whole genome shotgun (WGS) entry which is preliminary data.</text>
</comment>
<accession>A0ABS2SQL8</accession>
<dbReference type="InterPro" id="IPR041698">
    <property type="entry name" value="Methyltransf_25"/>
</dbReference>
<dbReference type="Gene3D" id="3.40.50.150">
    <property type="entry name" value="Vaccinia Virus protein VP39"/>
    <property type="match status" value="1"/>
</dbReference>
<dbReference type="CDD" id="cd02440">
    <property type="entry name" value="AdoMet_MTases"/>
    <property type="match status" value="1"/>
</dbReference>
<dbReference type="GO" id="GO:0008168">
    <property type="term" value="F:methyltransferase activity"/>
    <property type="evidence" value="ECO:0007669"/>
    <property type="project" value="UniProtKB-KW"/>
</dbReference>
<dbReference type="SUPFAM" id="SSF53335">
    <property type="entry name" value="S-adenosyl-L-methionine-dependent methyltransferases"/>
    <property type="match status" value="1"/>
</dbReference>
<organism evidence="5 6">
    <name type="scientific">Shouchella xiaoxiensis</name>
    <dbReference type="NCBI Taxonomy" id="766895"/>
    <lineage>
        <taxon>Bacteria</taxon>
        <taxon>Bacillati</taxon>
        <taxon>Bacillota</taxon>
        <taxon>Bacilli</taxon>
        <taxon>Bacillales</taxon>
        <taxon>Bacillaceae</taxon>
        <taxon>Shouchella</taxon>
    </lineage>
</organism>
<evidence type="ECO:0000256" key="1">
    <source>
        <dbReference type="ARBA" id="ARBA00022603"/>
    </source>
</evidence>
<evidence type="ECO:0000256" key="3">
    <source>
        <dbReference type="ARBA" id="ARBA00022691"/>
    </source>
</evidence>
<dbReference type="Proteomes" id="UP001179280">
    <property type="component" value="Unassembled WGS sequence"/>
</dbReference>
<dbReference type="PANTHER" id="PTHR43464:SF19">
    <property type="entry name" value="UBIQUINONE BIOSYNTHESIS O-METHYLTRANSFERASE, MITOCHONDRIAL"/>
    <property type="match status" value="1"/>
</dbReference>
<proteinExistence type="predicted"/>
<keyword evidence="2" id="KW-0808">Transferase</keyword>
<reference evidence="5" key="1">
    <citation type="submission" date="2021-01" db="EMBL/GenBank/DDBJ databases">
        <title>Genomic Encyclopedia of Type Strains, Phase IV (KMG-IV): sequencing the most valuable type-strain genomes for metagenomic binning, comparative biology and taxonomic classification.</title>
        <authorList>
            <person name="Goeker M."/>
        </authorList>
    </citation>
    <scope>NUCLEOTIDE SEQUENCE</scope>
    <source>
        <strain evidence="5">DSM 21943</strain>
    </source>
</reference>
<evidence type="ECO:0000256" key="2">
    <source>
        <dbReference type="ARBA" id="ARBA00022679"/>
    </source>
</evidence>
<gene>
    <name evidence="5" type="ORF">JOC54_000045</name>
</gene>
<keyword evidence="1 5" id="KW-0489">Methyltransferase</keyword>
<name>A0ABS2SQL8_9BACI</name>
<keyword evidence="6" id="KW-1185">Reference proteome</keyword>
<evidence type="ECO:0000313" key="5">
    <source>
        <dbReference type="EMBL" id="MBM7836814.1"/>
    </source>
</evidence>
<dbReference type="EMBL" id="JAFBCV010000001">
    <property type="protein sequence ID" value="MBM7836814.1"/>
    <property type="molecule type" value="Genomic_DNA"/>
</dbReference>
<dbReference type="RefSeq" id="WP_204463532.1">
    <property type="nucleotide sequence ID" value="NZ_JAFBCV010000001.1"/>
</dbReference>
<sequence length="277" mass="31752">MNQKLLASVKKPEPFTRSEKMFWTDPHIATHLLEAHLSQATEGASRNQAFIERSVAFLCHEVLTNETKAIIDYGCGPGFYCEAFAKRGYQVTGVDFSANSIAYAKSQAKEKQLPITYEIQNYLEEMENKKYDFATLIYCDYGALSASDRKQFLSNCWHRLKEGGRLFLDVFTDLKYDAFTESRSWHLHEQGGFWSEREHLELAQNVKYSDLVTLEQSVIVTEDDVDTYYIWNQFFTRDRFVNELAAAGFKLIAVYNNAAGQAFNGKAETMAVVVEKK</sequence>
<evidence type="ECO:0000259" key="4">
    <source>
        <dbReference type="Pfam" id="PF13649"/>
    </source>
</evidence>